<dbReference type="EMBL" id="FOIL01000020">
    <property type="protein sequence ID" value="SET47185.1"/>
    <property type="molecule type" value="Genomic_DNA"/>
</dbReference>
<accession>A0A1I0ENY9</accession>
<dbReference type="Proteomes" id="UP000199820">
    <property type="component" value="Unassembled WGS sequence"/>
</dbReference>
<proteinExistence type="predicted"/>
<dbReference type="Gene3D" id="3.30.559.10">
    <property type="entry name" value="Chloramphenicol acetyltransferase-like domain"/>
    <property type="match status" value="1"/>
</dbReference>
<protein>
    <submittedName>
        <fullName evidence="2">Condensation domain-containing protein</fullName>
    </submittedName>
</protein>
<dbReference type="InterPro" id="IPR023213">
    <property type="entry name" value="CAT-like_dom_sf"/>
</dbReference>
<gene>
    <name evidence="2" type="ORF">SAMN04487771_10202</name>
</gene>
<dbReference type="RefSeq" id="WP_074649447.1">
    <property type="nucleotide sequence ID" value="NZ_FOIL01000020.1"/>
</dbReference>
<reference evidence="2 3" key="1">
    <citation type="submission" date="2016-10" db="EMBL/GenBank/DDBJ databases">
        <authorList>
            <person name="de Groot N.N."/>
        </authorList>
    </citation>
    <scope>NUCLEOTIDE SEQUENCE [LARGE SCALE GENOMIC DNA]</scope>
    <source>
        <strain evidence="2 3">KH1P1</strain>
    </source>
</reference>
<dbReference type="GO" id="GO:0003824">
    <property type="term" value="F:catalytic activity"/>
    <property type="evidence" value="ECO:0007669"/>
    <property type="project" value="InterPro"/>
</dbReference>
<name>A0A1I0ENY9_9FIRM</name>
<keyword evidence="3" id="KW-1185">Reference proteome</keyword>
<dbReference type="AlphaFoldDB" id="A0A1I0ENY9"/>
<evidence type="ECO:0000259" key="1">
    <source>
        <dbReference type="Pfam" id="PF00668"/>
    </source>
</evidence>
<dbReference type="SUPFAM" id="SSF52777">
    <property type="entry name" value="CoA-dependent acyltransferases"/>
    <property type="match status" value="2"/>
</dbReference>
<sequence>MEKYEISSLTMMMAMTHYFGQTREDKATMNIPFVMHLKGEFDKKKLEDALQKILSTKIMNTWFSVEDNRFFANEKEYVPYVLEDEDVEGDTLEEKLQKVAAIAKELTVQPLALFEKDQRQYFFKVYNLQEDYHILYMSVHHAFLDFGSIMIALKSLYSVYNGGEVLFEGSSEFSKFMGEEIEFLKSEGAAHEDAYWAKELQGAKPVDFSKLPVQTRTDINPDDLMIIFEKSELKEMAEKFRTSVFNIMMLIAHMAIAKTNDSNDTMTQYAISNRPDAEYRYTLGCITRMLTNRAIFDDDMTVGELNKLMRKKIGDGYQNRHVAGKTPLGSIPYVVAYEDLDDLDVLPYFNGEPVQMDYVHIARTMEFLCILLIPIGFDKLSIGVITDVARFGEHAETFLRNAQLAFRFLKNYPDRTFGDYMRKDVTLDTMELLDQEEGYELIAI</sequence>
<evidence type="ECO:0000313" key="3">
    <source>
        <dbReference type="Proteomes" id="UP000199820"/>
    </source>
</evidence>
<dbReference type="Pfam" id="PF00668">
    <property type="entry name" value="Condensation"/>
    <property type="match status" value="1"/>
</dbReference>
<dbReference type="InterPro" id="IPR001242">
    <property type="entry name" value="Condensation_dom"/>
</dbReference>
<feature type="domain" description="Condensation" evidence="1">
    <location>
        <begin position="17"/>
        <end position="320"/>
    </location>
</feature>
<dbReference type="GO" id="GO:0008610">
    <property type="term" value="P:lipid biosynthetic process"/>
    <property type="evidence" value="ECO:0007669"/>
    <property type="project" value="UniProtKB-ARBA"/>
</dbReference>
<organism evidence="2 3">
    <name type="scientific">[Clostridium] aminophilum</name>
    <dbReference type="NCBI Taxonomy" id="1526"/>
    <lineage>
        <taxon>Bacteria</taxon>
        <taxon>Bacillati</taxon>
        <taxon>Bacillota</taxon>
        <taxon>Clostridia</taxon>
        <taxon>Lachnospirales</taxon>
        <taxon>Lachnospiraceae</taxon>
    </lineage>
</organism>
<dbReference type="Gene3D" id="3.30.559.30">
    <property type="entry name" value="Nonribosomal peptide synthetase, condensation domain"/>
    <property type="match status" value="1"/>
</dbReference>
<evidence type="ECO:0000313" key="2">
    <source>
        <dbReference type="EMBL" id="SET47185.1"/>
    </source>
</evidence>